<evidence type="ECO:0000313" key="3">
    <source>
        <dbReference type="EMBL" id="MDG2990755.1"/>
    </source>
</evidence>
<dbReference type="PANTHER" id="PTHR47505">
    <property type="entry name" value="DNA UTILIZATION PROTEIN YHGH"/>
    <property type="match status" value="1"/>
</dbReference>
<accession>A0ABT6EZ61</accession>
<keyword evidence="4" id="KW-1185">Reference proteome</keyword>
<dbReference type="RefSeq" id="WP_277866655.1">
    <property type="nucleotide sequence ID" value="NZ_JAKKUT010000002.1"/>
</dbReference>
<dbReference type="EMBL" id="JAKKUT010000002">
    <property type="protein sequence ID" value="MDG2990755.1"/>
    <property type="molecule type" value="Genomic_DNA"/>
</dbReference>
<comment type="caution">
    <text evidence="3">The sequence shown here is derived from an EMBL/GenBank/DDBJ whole genome shotgun (WGS) entry which is preliminary data.</text>
</comment>
<dbReference type="SUPFAM" id="SSF53271">
    <property type="entry name" value="PRTase-like"/>
    <property type="match status" value="1"/>
</dbReference>
<dbReference type="Proteomes" id="UP001154265">
    <property type="component" value="Unassembled WGS sequence"/>
</dbReference>
<evidence type="ECO:0000259" key="2">
    <source>
        <dbReference type="Pfam" id="PF00156"/>
    </source>
</evidence>
<evidence type="ECO:0000313" key="4">
    <source>
        <dbReference type="Proteomes" id="UP001154265"/>
    </source>
</evidence>
<comment type="similarity">
    <text evidence="1">Belongs to the ComF/GntX family.</text>
</comment>
<sequence>MFWRSLRTLLFVNPCPCCGRRSPALICGHCQRQLQTCQLKSSLLNGRGLFPLFAWGSYGGPLKRAIAHLKYDQHPELGVLFGQWLAESWLANPTRPTGAITVVPIPLHPEKLKQRGFNQAELIARGFCRITGLPLAPQGLIRQKNTLAMFQLSLADRQRNAMNAFRLGSGLKRHHHVLLCDDIYTTGTTVQTAAQTLQSHNISVCGVIVVAATPQGTHHA</sequence>
<dbReference type="Pfam" id="PF00156">
    <property type="entry name" value="Pribosyltran"/>
    <property type="match status" value="1"/>
</dbReference>
<name>A0ABT6EZ61_9SYNE</name>
<reference evidence="3" key="1">
    <citation type="journal article" date="2022" name="Genome Biol. Evol.">
        <title>A New Gene Family Diagnostic for Intracellular Biomineralization of Amorphous Ca Carbonates by Cyanobacteria.</title>
        <authorList>
            <person name="Benzerara K."/>
            <person name="Duprat E."/>
            <person name="Bitard-Feildel T."/>
            <person name="Caumes G."/>
            <person name="Cassier-Chauvat C."/>
            <person name="Chauvat F."/>
            <person name="Dezi M."/>
            <person name="Diop S.I."/>
            <person name="Gaschignard G."/>
            <person name="Gorgen S."/>
            <person name="Gugger M."/>
            <person name="Lopez-Garcia P."/>
            <person name="Millet M."/>
            <person name="Skouri-Panet F."/>
            <person name="Moreira D."/>
            <person name="Callebaut I."/>
        </authorList>
    </citation>
    <scope>NUCLEOTIDE SEQUENCE</scope>
    <source>
        <strain evidence="3">G9</strain>
    </source>
</reference>
<proteinExistence type="inferred from homology"/>
<dbReference type="InterPro" id="IPR051910">
    <property type="entry name" value="ComF/GntX_DNA_util-trans"/>
</dbReference>
<dbReference type="Gene3D" id="3.40.50.2020">
    <property type="match status" value="1"/>
</dbReference>
<evidence type="ECO:0000256" key="1">
    <source>
        <dbReference type="ARBA" id="ARBA00008007"/>
    </source>
</evidence>
<organism evidence="3 4">
    <name type="scientific">Candidatus Synechococcus calcipolaris G9</name>
    <dbReference type="NCBI Taxonomy" id="1497997"/>
    <lineage>
        <taxon>Bacteria</taxon>
        <taxon>Bacillati</taxon>
        <taxon>Cyanobacteriota</taxon>
        <taxon>Cyanophyceae</taxon>
        <taxon>Synechococcales</taxon>
        <taxon>Synechococcaceae</taxon>
        <taxon>Synechococcus</taxon>
    </lineage>
</organism>
<feature type="domain" description="Phosphoribosyltransferase" evidence="2">
    <location>
        <begin position="167"/>
        <end position="218"/>
    </location>
</feature>
<dbReference type="CDD" id="cd06223">
    <property type="entry name" value="PRTases_typeI"/>
    <property type="match status" value="1"/>
</dbReference>
<protein>
    <submittedName>
        <fullName evidence="3">ComF family protein</fullName>
    </submittedName>
</protein>
<dbReference type="InterPro" id="IPR000836">
    <property type="entry name" value="PRTase_dom"/>
</dbReference>
<reference evidence="3" key="2">
    <citation type="submission" date="2022-01" db="EMBL/GenBank/DDBJ databases">
        <authorList>
            <person name="Zivanovic Y."/>
            <person name="Moreira D."/>
            <person name="Lopez-Garcia P."/>
        </authorList>
    </citation>
    <scope>NUCLEOTIDE SEQUENCE</scope>
    <source>
        <strain evidence="3">G9</strain>
    </source>
</reference>
<gene>
    <name evidence="3" type="ORF">L3556_07405</name>
</gene>
<dbReference type="InterPro" id="IPR029057">
    <property type="entry name" value="PRTase-like"/>
</dbReference>
<dbReference type="PANTHER" id="PTHR47505:SF1">
    <property type="entry name" value="DNA UTILIZATION PROTEIN YHGH"/>
    <property type="match status" value="1"/>
</dbReference>